<evidence type="ECO:0000259" key="3">
    <source>
        <dbReference type="PROSITE" id="PS50846"/>
    </source>
</evidence>
<protein>
    <recommendedName>
        <fullName evidence="3">HMA domain-containing protein</fullName>
    </recommendedName>
</protein>
<organism evidence="4 5">
    <name type="scientific">Cinchona calisaya</name>
    <dbReference type="NCBI Taxonomy" id="153742"/>
    <lineage>
        <taxon>Eukaryota</taxon>
        <taxon>Viridiplantae</taxon>
        <taxon>Streptophyta</taxon>
        <taxon>Embryophyta</taxon>
        <taxon>Tracheophyta</taxon>
        <taxon>Spermatophyta</taxon>
        <taxon>Magnoliopsida</taxon>
        <taxon>eudicotyledons</taxon>
        <taxon>Gunneridae</taxon>
        <taxon>Pentapetalae</taxon>
        <taxon>asterids</taxon>
        <taxon>lamiids</taxon>
        <taxon>Gentianales</taxon>
        <taxon>Rubiaceae</taxon>
        <taxon>Cinchonoideae</taxon>
        <taxon>Cinchoneae</taxon>
        <taxon>Cinchona</taxon>
    </lineage>
</organism>
<feature type="compositionally biased region" description="Basic and acidic residues" evidence="2">
    <location>
        <begin position="156"/>
        <end position="165"/>
    </location>
</feature>
<dbReference type="InterPro" id="IPR036163">
    <property type="entry name" value="HMA_dom_sf"/>
</dbReference>
<dbReference type="PROSITE" id="PS50846">
    <property type="entry name" value="HMA_2"/>
    <property type="match status" value="1"/>
</dbReference>
<evidence type="ECO:0000313" key="5">
    <source>
        <dbReference type="Proteomes" id="UP001630127"/>
    </source>
</evidence>
<keyword evidence="5" id="KW-1185">Reference proteome</keyword>
<evidence type="ECO:0000256" key="2">
    <source>
        <dbReference type="SAM" id="MobiDB-lite"/>
    </source>
</evidence>
<dbReference type="PANTHER" id="PTHR46119:SF12">
    <property type="entry name" value="PROTEIN SODIUM POTASSIUM ROOT DEFECTIVE 3"/>
    <property type="match status" value="1"/>
</dbReference>
<feature type="compositionally biased region" description="Basic and acidic residues" evidence="2">
    <location>
        <begin position="83"/>
        <end position="94"/>
    </location>
</feature>
<dbReference type="PANTHER" id="PTHR46119">
    <property type="entry name" value="OS08G0405700 PROTEIN"/>
    <property type="match status" value="1"/>
</dbReference>
<feature type="region of interest" description="Disordered" evidence="2">
    <location>
        <begin position="20"/>
        <end position="109"/>
    </location>
</feature>
<feature type="compositionally biased region" description="Polar residues" evidence="2">
    <location>
        <begin position="71"/>
        <end position="80"/>
    </location>
</feature>
<dbReference type="Gene3D" id="3.30.70.100">
    <property type="match status" value="1"/>
</dbReference>
<feature type="compositionally biased region" description="Low complexity" evidence="2">
    <location>
        <begin position="313"/>
        <end position="325"/>
    </location>
</feature>
<evidence type="ECO:0000313" key="4">
    <source>
        <dbReference type="EMBL" id="KAL3530685.1"/>
    </source>
</evidence>
<gene>
    <name evidence="4" type="ORF">ACH5RR_010007</name>
</gene>
<accession>A0ABD3AIA8</accession>
<comment type="caution">
    <text evidence="4">The sequence shown here is derived from an EMBL/GenBank/DDBJ whole genome shotgun (WGS) entry which is preliminary data.</text>
</comment>
<dbReference type="CDD" id="cd00371">
    <property type="entry name" value="HMA"/>
    <property type="match status" value="1"/>
</dbReference>
<dbReference type="GO" id="GO:0009626">
    <property type="term" value="P:plant-type hypersensitive response"/>
    <property type="evidence" value="ECO:0007669"/>
    <property type="project" value="UniProtKB-KW"/>
</dbReference>
<dbReference type="SUPFAM" id="SSF55008">
    <property type="entry name" value="HMA, heavy metal-associated domain"/>
    <property type="match status" value="1"/>
</dbReference>
<comment type="subcellular location">
    <subcellularLocation>
        <location evidence="1">Membrane</location>
        <topology evidence="1">Peripheral membrane protein</topology>
    </subcellularLocation>
</comment>
<sequence length="333" mass="36759">MKSVELLCASPASTAICASTNQRSMVRQGGIKPTDRHGEHHHSHRHKTRPQIPCSSHPISPCRPYFDKNGKTTSSPNKQNPEYLRRKSSADITKDQCNPFPNQSSRFSRDTPLLDILSDSEHSSSALVSKSARHPDFNDHPVFRSSSSALVSKSARHPDFNDHPVLRSSMSRSTHSYDNPVYEFSSSLNDDFHAKKSSLSSLISNDLHALKSSSFSRMITSHASKSSLICSNESHAYKSPSGREKTRHQVVELRVSIHCKGCEGKLRKHISKMEGVTSYTIDLDRKKVTVIGNVTPQGVLTSISKVKNAELWSSPTTSSSSSSPTVYKSLVST</sequence>
<feature type="compositionally biased region" description="Polar residues" evidence="2">
    <location>
        <begin position="95"/>
        <end position="106"/>
    </location>
</feature>
<proteinExistence type="predicted"/>
<dbReference type="InterPro" id="IPR044526">
    <property type="entry name" value="NAKR1-3"/>
</dbReference>
<reference evidence="4 5" key="1">
    <citation type="submission" date="2024-11" db="EMBL/GenBank/DDBJ databases">
        <title>A near-complete genome assembly of Cinchona calisaya.</title>
        <authorList>
            <person name="Lian D.C."/>
            <person name="Zhao X.W."/>
            <person name="Wei L."/>
        </authorList>
    </citation>
    <scope>NUCLEOTIDE SEQUENCE [LARGE SCALE GENOMIC DNA]</scope>
    <source>
        <tissue evidence="4">Nenye</tissue>
    </source>
</reference>
<feature type="region of interest" description="Disordered" evidence="2">
    <location>
        <begin position="313"/>
        <end position="333"/>
    </location>
</feature>
<dbReference type="AlphaFoldDB" id="A0ABD3AIA8"/>
<dbReference type="EMBL" id="JBJUIK010000004">
    <property type="protein sequence ID" value="KAL3530685.1"/>
    <property type="molecule type" value="Genomic_DNA"/>
</dbReference>
<feature type="compositionally biased region" description="Basic residues" evidence="2">
    <location>
        <begin position="39"/>
        <end position="49"/>
    </location>
</feature>
<dbReference type="Proteomes" id="UP001630127">
    <property type="component" value="Unassembled WGS sequence"/>
</dbReference>
<dbReference type="InterPro" id="IPR006121">
    <property type="entry name" value="HMA_dom"/>
</dbReference>
<evidence type="ECO:0000256" key="1">
    <source>
        <dbReference type="ARBA" id="ARBA00004170"/>
    </source>
</evidence>
<feature type="domain" description="HMA" evidence="3">
    <location>
        <begin position="248"/>
        <end position="314"/>
    </location>
</feature>
<dbReference type="GO" id="GO:0016020">
    <property type="term" value="C:membrane"/>
    <property type="evidence" value="ECO:0007669"/>
    <property type="project" value="UniProtKB-SubCell"/>
</dbReference>
<feature type="region of interest" description="Disordered" evidence="2">
    <location>
        <begin position="148"/>
        <end position="173"/>
    </location>
</feature>
<name>A0ABD3AIA8_9GENT</name>
<dbReference type="Pfam" id="PF00403">
    <property type="entry name" value="HMA"/>
    <property type="match status" value="1"/>
</dbReference>